<protein>
    <submittedName>
        <fullName evidence="1">Uncharacterized protein</fullName>
    </submittedName>
</protein>
<dbReference type="RefSeq" id="WP_008051763.1">
    <property type="nucleotide sequence ID" value="NZ_FO818640.1"/>
</dbReference>
<dbReference type="AlphaFoldDB" id="A0A9P1NW76"/>
<dbReference type="Proteomes" id="UP000032946">
    <property type="component" value="Chromosome"/>
</dbReference>
<organism evidence="1 2">
    <name type="scientific">Limnospira indica PCC 8005</name>
    <dbReference type="NCBI Taxonomy" id="376219"/>
    <lineage>
        <taxon>Bacteria</taxon>
        <taxon>Bacillati</taxon>
        <taxon>Cyanobacteriota</taxon>
        <taxon>Cyanophyceae</taxon>
        <taxon>Oscillatoriophycideae</taxon>
        <taxon>Oscillatoriales</taxon>
        <taxon>Sirenicapillariaceae</taxon>
        <taxon>Limnospira</taxon>
    </lineage>
</organism>
<keyword evidence="2" id="KW-1185">Reference proteome</keyword>
<accession>A0A9P1NW76</accession>
<gene>
    <name evidence="1" type="ORF">ARTHRO_10126</name>
</gene>
<name>A0A9P1NW76_9CYAN</name>
<proteinExistence type="predicted"/>
<reference evidence="1 2" key="1">
    <citation type="submission" date="2014-02" db="EMBL/GenBank/DDBJ databases">
        <authorList>
            <person name="Genoscope - CEA"/>
        </authorList>
    </citation>
    <scope>NUCLEOTIDE SEQUENCE [LARGE SCALE GENOMIC DNA]</scope>
    <source>
        <strain evidence="1 2">PCC 8005</strain>
    </source>
</reference>
<dbReference type="EMBL" id="FO818640">
    <property type="protein sequence ID" value="CDM92453.1"/>
    <property type="molecule type" value="Genomic_DNA"/>
</dbReference>
<sequence>MNTTQISPSVESHTEEPLWQEFTEQEQEKICGGSGRVTFTTIFGPWRLQATWRDRHGRVTRSYQRSVTRLRNGSPISFGSQPRWVVDII</sequence>
<evidence type="ECO:0000313" key="2">
    <source>
        <dbReference type="Proteomes" id="UP000032946"/>
    </source>
</evidence>
<evidence type="ECO:0000313" key="1">
    <source>
        <dbReference type="EMBL" id="CDM92453.1"/>
    </source>
</evidence>